<evidence type="ECO:0000313" key="3">
    <source>
        <dbReference type="Proteomes" id="UP000019754"/>
    </source>
</evidence>
<proteinExistence type="predicted"/>
<comment type="caution">
    <text evidence="2">The sequence shown here is derived from an EMBL/GenBank/DDBJ whole genome shotgun (WGS) entry which is preliminary data.</text>
</comment>
<dbReference type="HOGENOM" id="CLU_1465563_0_0_11"/>
<protein>
    <submittedName>
        <fullName evidence="2">Uncharacterized protein</fullName>
    </submittedName>
</protein>
<accession>A0A022KZQ9</accession>
<feature type="transmembrane region" description="Helical" evidence="1">
    <location>
        <begin position="47"/>
        <end position="66"/>
    </location>
</feature>
<dbReference type="RefSeq" id="WP_017824792.1">
    <property type="nucleotide sequence ID" value="NZ_KB403092.1"/>
</dbReference>
<evidence type="ECO:0000313" key="2">
    <source>
        <dbReference type="EMBL" id="EYT48758.1"/>
    </source>
</evidence>
<dbReference type="EMBL" id="AORC01000013">
    <property type="protein sequence ID" value="EYT48758.1"/>
    <property type="molecule type" value="Genomic_DNA"/>
</dbReference>
<name>A0A022KZQ9_9MICO</name>
<reference evidence="2 3" key="1">
    <citation type="journal article" date="2013" name="Genome Announc.">
        <title>Draft genome sequence of an Actinobacterium, Brachybacterium muris strain UCD-AY4.</title>
        <authorList>
            <person name="Lo J.R."/>
            <person name="Lang J.M."/>
            <person name="Darling A.E."/>
            <person name="Eisen J.A."/>
            <person name="Coil D.A."/>
        </authorList>
    </citation>
    <scope>NUCLEOTIDE SEQUENCE [LARGE SCALE GENOMIC DNA]</scope>
    <source>
        <strain evidence="2 3">UCD-AY4</strain>
    </source>
</reference>
<keyword evidence="3" id="KW-1185">Reference proteome</keyword>
<gene>
    <name evidence="2" type="ORF">D641_0110790</name>
</gene>
<sequence>MSVSLTPDAGRVRAVRRLARGPVVILLLTAAFFAFAGIYIGWFGTRWGLLLLVPVVGLALACGLLWSRTLRGEKALEAGSSYLTLDTTGATGAGAPQIPWSGIDRIELVRAAETPLDALPKGSRATVMNAGGTRGSWAIALLDGNEHTGRFDFVPTEEYHRFLITGRDLARAGDAVLLDRQDQP</sequence>
<feature type="transmembrane region" description="Helical" evidence="1">
    <location>
        <begin position="21"/>
        <end position="41"/>
    </location>
</feature>
<organism evidence="2 3">
    <name type="scientific">Brachybacterium muris UCD-AY4</name>
    <dbReference type="NCBI Taxonomy" id="1249481"/>
    <lineage>
        <taxon>Bacteria</taxon>
        <taxon>Bacillati</taxon>
        <taxon>Actinomycetota</taxon>
        <taxon>Actinomycetes</taxon>
        <taxon>Micrococcales</taxon>
        <taxon>Dermabacteraceae</taxon>
        <taxon>Brachybacterium</taxon>
    </lineage>
</organism>
<keyword evidence="1" id="KW-0812">Transmembrane</keyword>
<keyword evidence="1" id="KW-0472">Membrane</keyword>
<evidence type="ECO:0000256" key="1">
    <source>
        <dbReference type="SAM" id="Phobius"/>
    </source>
</evidence>
<dbReference type="AlphaFoldDB" id="A0A022KZQ9"/>
<keyword evidence="1" id="KW-1133">Transmembrane helix</keyword>
<dbReference type="Proteomes" id="UP000019754">
    <property type="component" value="Unassembled WGS sequence"/>
</dbReference>